<comment type="caution">
    <text evidence="1">The sequence shown here is derived from an EMBL/GenBank/DDBJ whole genome shotgun (WGS) entry which is preliminary data.</text>
</comment>
<protein>
    <submittedName>
        <fullName evidence="1">Uncharacterized protein</fullName>
    </submittedName>
</protein>
<organism evidence="1">
    <name type="scientific">bioreactor metagenome</name>
    <dbReference type="NCBI Taxonomy" id="1076179"/>
    <lineage>
        <taxon>unclassified sequences</taxon>
        <taxon>metagenomes</taxon>
        <taxon>ecological metagenomes</taxon>
    </lineage>
</organism>
<dbReference type="EMBL" id="VSSQ01019775">
    <property type="protein sequence ID" value="MPM64110.1"/>
    <property type="molecule type" value="Genomic_DNA"/>
</dbReference>
<accession>A0A645BF84</accession>
<sequence length="56" mass="5994">MLDMQAGCFCVSFFNPLLIDTEIGAIAAERTSVTSLSDPLQRLVNDIAVNNPNPIG</sequence>
<name>A0A645BF84_9ZZZZ</name>
<evidence type="ECO:0000313" key="1">
    <source>
        <dbReference type="EMBL" id="MPM64110.1"/>
    </source>
</evidence>
<proteinExistence type="predicted"/>
<dbReference type="AlphaFoldDB" id="A0A645BF84"/>
<reference evidence="1" key="1">
    <citation type="submission" date="2019-08" db="EMBL/GenBank/DDBJ databases">
        <authorList>
            <person name="Kucharzyk K."/>
            <person name="Murdoch R.W."/>
            <person name="Higgins S."/>
            <person name="Loffler F."/>
        </authorList>
    </citation>
    <scope>NUCLEOTIDE SEQUENCE</scope>
</reference>
<gene>
    <name evidence="1" type="ORF">SDC9_110996</name>
</gene>